<dbReference type="AlphaFoldDB" id="A0A0L6UFW1"/>
<proteinExistence type="predicted"/>
<protein>
    <submittedName>
        <fullName evidence="1">Uncharacterized protein</fullName>
    </submittedName>
</protein>
<dbReference type="VEuPathDB" id="FungiDB:VP01_63g4"/>
<accession>A0A0L6UFW1</accession>
<organism evidence="1 2">
    <name type="scientific">Puccinia sorghi</name>
    <dbReference type="NCBI Taxonomy" id="27349"/>
    <lineage>
        <taxon>Eukaryota</taxon>
        <taxon>Fungi</taxon>
        <taxon>Dikarya</taxon>
        <taxon>Basidiomycota</taxon>
        <taxon>Pucciniomycotina</taxon>
        <taxon>Pucciniomycetes</taxon>
        <taxon>Pucciniales</taxon>
        <taxon>Pucciniaceae</taxon>
        <taxon>Puccinia</taxon>
    </lineage>
</organism>
<keyword evidence="2" id="KW-1185">Reference proteome</keyword>
<dbReference type="Proteomes" id="UP000037035">
    <property type="component" value="Unassembled WGS sequence"/>
</dbReference>
<dbReference type="OrthoDB" id="5768718at2759"/>
<reference evidence="1 2" key="1">
    <citation type="submission" date="2015-08" db="EMBL/GenBank/DDBJ databases">
        <title>Next Generation Sequencing and Analysis of the Genome of Puccinia sorghi L Schw, the Causal Agent of Maize Common Rust.</title>
        <authorList>
            <person name="Rochi L."/>
            <person name="Burguener G."/>
            <person name="Darino M."/>
            <person name="Turjanski A."/>
            <person name="Kreff E."/>
            <person name="Dieguez M.J."/>
            <person name="Sacco F."/>
        </authorList>
    </citation>
    <scope>NUCLEOTIDE SEQUENCE [LARGE SCALE GENOMIC DNA]</scope>
    <source>
        <strain evidence="1 2">RO10H11247</strain>
    </source>
</reference>
<sequence length="75" mass="8895">MASGTPSRHFVAFKMEDETLFSAPEYEKKWEQVARPEALKWKDKYARCFELTQKLNFNRVLGNYFLVVIDVCFLL</sequence>
<gene>
    <name evidence="1" type="ORF">VP01_63g4</name>
</gene>
<evidence type="ECO:0000313" key="2">
    <source>
        <dbReference type="Proteomes" id="UP000037035"/>
    </source>
</evidence>
<evidence type="ECO:0000313" key="1">
    <source>
        <dbReference type="EMBL" id="KNZ47423.1"/>
    </source>
</evidence>
<dbReference type="EMBL" id="LAVV01011719">
    <property type="protein sequence ID" value="KNZ47423.1"/>
    <property type="molecule type" value="Genomic_DNA"/>
</dbReference>
<comment type="caution">
    <text evidence="1">The sequence shown here is derived from an EMBL/GenBank/DDBJ whole genome shotgun (WGS) entry which is preliminary data.</text>
</comment>
<name>A0A0L6UFW1_9BASI</name>